<feature type="transmembrane region" description="Helical" evidence="1">
    <location>
        <begin position="33"/>
        <end position="58"/>
    </location>
</feature>
<keyword evidence="1" id="KW-0472">Membrane</keyword>
<reference evidence="2 3" key="1">
    <citation type="submission" date="2020-07" db="EMBL/GenBank/DDBJ databases">
        <title>Halosimplex litoreum sp. nov. and Halosimplex rubrum sp. nov., isolated from different salt environments.</title>
        <authorList>
            <person name="Cui H."/>
        </authorList>
    </citation>
    <scope>NUCLEOTIDE SEQUENCE [LARGE SCALE GENOMIC DNA]</scope>
    <source>
        <strain evidence="2 3">R2</strain>
    </source>
</reference>
<protein>
    <submittedName>
        <fullName evidence="2">Uncharacterized protein</fullName>
    </submittedName>
</protein>
<keyword evidence="3" id="KW-1185">Reference proteome</keyword>
<organism evidence="2 3">
    <name type="scientific">Halosimplex pelagicum</name>
    <dbReference type="NCBI Taxonomy" id="869886"/>
    <lineage>
        <taxon>Archaea</taxon>
        <taxon>Methanobacteriati</taxon>
        <taxon>Methanobacteriota</taxon>
        <taxon>Stenosarchaea group</taxon>
        <taxon>Halobacteria</taxon>
        <taxon>Halobacteriales</taxon>
        <taxon>Haloarculaceae</taxon>
        <taxon>Halosimplex</taxon>
    </lineage>
</organism>
<accession>A0A7D5PEJ0</accession>
<gene>
    <name evidence="2" type="ORF">HZS54_11125</name>
</gene>
<evidence type="ECO:0000313" key="2">
    <source>
        <dbReference type="EMBL" id="QLH82120.1"/>
    </source>
</evidence>
<dbReference type="EMBL" id="CP058909">
    <property type="protein sequence ID" value="QLH82120.1"/>
    <property type="molecule type" value="Genomic_DNA"/>
</dbReference>
<evidence type="ECO:0000313" key="3">
    <source>
        <dbReference type="Proteomes" id="UP000509346"/>
    </source>
</evidence>
<dbReference type="AlphaFoldDB" id="A0A7D5PEJ0"/>
<keyword evidence="1" id="KW-1133">Transmembrane helix</keyword>
<feature type="transmembrane region" description="Helical" evidence="1">
    <location>
        <begin position="65"/>
        <end position="82"/>
    </location>
</feature>
<proteinExistence type="predicted"/>
<dbReference type="Proteomes" id="UP000509346">
    <property type="component" value="Chromosome"/>
</dbReference>
<dbReference type="RefSeq" id="WP_179922588.1">
    <property type="nucleotide sequence ID" value="NZ_CP058909.1"/>
</dbReference>
<keyword evidence="1" id="KW-0812">Transmembrane</keyword>
<dbReference type="OrthoDB" id="381705at2157"/>
<name>A0A7D5PEJ0_9EURY</name>
<dbReference type="GeneID" id="56083148"/>
<sequence>MTAEDPISGREYEQSIEGIKRWAANELPYGVPLLYGLVGFAVITTLIYGGLSATAWLLNWSVPSWTYVGIVILGIIWAFGGWQHGEEAESELDLDSSDQFEKVSP</sequence>
<evidence type="ECO:0000256" key="1">
    <source>
        <dbReference type="SAM" id="Phobius"/>
    </source>
</evidence>
<dbReference type="KEGG" id="hpel:HZS54_11125"/>